<reference evidence="1 2" key="1">
    <citation type="submission" date="2019-05" db="EMBL/GenBank/DDBJ databases">
        <authorList>
            <person name="Chen C."/>
        </authorList>
    </citation>
    <scope>NUCLEOTIDE SEQUENCE [LARGE SCALE GENOMIC DNA]</scope>
    <source>
        <strain evidence="1 2">HB172198</strain>
    </source>
</reference>
<organism evidence="1 2">
    <name type="scientific">Paenibacillus algicola</name>
    <dbReference type="NCBI Taxonomy" id="2565926"/>
    <lineage>
        <taxon>Bacteria</taxon>
        <taxon>Bacillati</taxon>
        <taxon>Bacillota</taxon>
        <taxon>Bacilli</taxon>
        <taxon>Bacillales</taxon>
        <taxon>Paenibacillaceae</taxon>
        <taxon>Paenibacillus</taxon>
    </lineage>
</organism>
<sequence length="37" mass="4336">MKGDVSYWMSTPIWLLFEWHAAAKEFYDEEKARKGGG</sequence>
<dbReference type="Proteomes" id="UP000300879">
    <property type="component" value="Chromosome"/>
</dbReference>
<name>A0A4P8XMZ6_9BACL</name>
<protein>
    <submittedName>
        <fullName evidence="1">Uncharacterized protein</fullName>
    </submittedName>
</protein>
<dbReference type="EMBL" id="CP040396">
    <property type="protein sequence ID" value="QCT03813.1"/>
    <property type="molecule type" value="Genomic_DNA"/>
</dbReference>
<gene>
    <name evidence="1" type="ORF">E6C60_3102</name>
</gene>
<evidence type="ECO:0000313" key="2">
    <source>
        <dbReference type="Proteomes" id="UP000300879"/>
    </source>
</evidence>
<keyword evidence="2" id="KW-1185">Reference proteome</keyword>
<accession>A0A4P8XMZ6</accession>
<dbReference type="KEGG" id="palo:E6C60_3102"/>
<proteinExistence type="predicted"/>
<evidence type="ECO:0000313" key="1">
    <source>
        <dbReference type="EMBL" id="QCT03813.1"/>
    </source>
</evidence>
<dbReference type="AlphaFoldDB" id="A0A4P8XMZ6"/>